<accession>A0A2H5XCR1</accession>
<dbReference type="Proteomes" id="UP000236173">
    <property type="component" value="Unassembled WGS sequence"/>
</dbReference>
<dbReference type="InterPro" id="IPR011989">
    <property type="entry name" value="ARM-like"/>
</dbReference>
<dbReference type="InterPro" id="IPR016024">
    <property type="entry name" value="ARM-type_fold"/>
</dbReference>
<reference evidence="2" key="1">
    <citation type="submission" date="2017-09" db="EMBL/GenBank/DDBJ databases">
        <title>Metaegenomics of thermophilic ammonia-oxidizing enrichment culture.</title>
        <authorList>
            <person name="Kato S."/>
            <person name="Suzuki K."/>
        </authorList>
    </citation>
    <scope>NUCLEOTIDE SEQUENCE [LARGE SCALE GENOMIC DNA]</scope>
</reference>
<dbReference type="Gene3D" id="1.25.10.10">
    <property type="entry name" value="Leucine-rich Repeat Variant"/>
    <property type="match status" value="2"/>
</dbReference>
<dbReference type="AlphaFoldDB" id="A0A2H5XCR1"/>
<dbReference type="SUPFAM" id="SSF48239">
    <property type="entry name" value="Terpenoid cyclases/Protein prenyltransferases"/>
    <property type="match status" value="1"/>
</dbReference>
<evidence type="ECO:0008006" key="3">
    <source>
        <dbReference type="Google" id="ProtNLM"/>
    </source>
</evidence>
<dbReference type="InterPro" id="IPR004155">
    <property type="entry name" value="PBS_lyase_HEAT"/>
</dbReference>
<dbReference type="SMART" id="SM00567">
    <property type="entry name" value="EZ_HEAT"/>
    <property type="match status" value="2"/>
</dbReference>
<protein>
    <recommendedName>
        <fullName evidence="3">HEAT repeat domain-containing protein</fullName>
    </recommendedName>
</protein>
<dbReference type="EMBL" id="BEHT01000018">
    <property type="protein sequence ID" value="GBC98955.1"/>
    <property type="molecule type" value="Genomic_DNA"/>
</dbReference>
<dbReference type="Gene3D" id="1.50.10.20">
    <property type="match status" value="1"/>
</dbReference>
<proteinExistence type="predicted"/>
<evidence type="ECO:0000313" key="1">
    <source>
        <dbReference type="EMBL" id="GBC98955.1"/>
    </source>
</evidence>
<dbReference type="Gene3D" id="2.60.120.380">
    <property type="match status" value="1"/>
</dbReference>
<dbReference type="InterPro" id="IPR008930">
    <property type="entry name" value="Terpenoid_cyclase/PrenylTrfase"/>
</dbReference>
<dbReference type="SUPFAM" id="SSF48371">
    <property type="entry name" value="ARM repeat"/>
    <property type="match status" value="1"/>
</dbReference>
<name>A0A2H5XCR1_9BACT</name>
<evidence type="ECO:0000313" key="2">
    <source>
        <dbReference type="Proteomes" id="UP000236173"/>
    </source>
</evidence>
<organism evidence="1 2">
    <name type="scientific">Candidatus Fervidibacter japonicus</name>
    <dbReference type="NCBI Taxonomy" id="2035412"/>
    <lineage>
        <taxon>Bacteria</taxon>
        <taxon>Candidatus Fervidibacterota</taxon>
        <taxon>Candidatus Fervidibacter</taxon>
    </lineage>
</organism>
<comment type="caution">
    <text evidence="1">The sequence shown here is derived from an EMBL/GenBank/DDBJ whole genome shotgun (WGS) entry which is preliminary data.</text>
</comment>
<sequence length="1078" mass="123039">MRSNSQRTTGVWAFVIAMTSAAMVHPSPRVELLPPNRSVTVSLRPGGALQVRLPALSPAAIYSLSVTVCNPSVLKGSHGETFVASPSVFNMEPQNFRPVRGAVHLALFRPNDRILLSKRLWWGDPSLFVHFQPKAAGDHYLELKALDGELKGAAQVSVQLLRLNLRPEEMTRIEREPNDTPEDANPMEIGKPVYGTGDDVDYLYNTDEGKNGWDWFTFEWRGEPKLVFFEVDLLDRDVITTLKLFKQEQTPDGKTRLVEYTQGKDPTEVRHDDQGDELLAWKFVTRVLTPGRYYLAVRPNHPVYTLRTAIYDVPPYLKPEQMGKATPEQIAAAARKAIAVAMRYMVDGGDSFFHNTPRKGGIRVRAENQTDETERCLTCHPGHFTMFSVLSAVKQGYPIANRSQFKWMMDKLYNAMAPFYGHEGAYWTRFDLAPANGVSRLGHMIVLYENYFSGRKTNFPAKAGGFPLLVYRGRDKLPQVGYDGNPKRNFEHDGNRPISDFRVACDSWVCFVEAYKRTGDEKWLKAAQHLESLIRTGRLKDTEDIVEQTKWALYMSDPRFGYVDRLRRDWDDLIEANVQELLRRQQDDGGWLTAEYLSNAHYFPAWELAEKVKKSDPSLVFFTAETVYVLAMALEHLGDIQKPSDILNDPRLAKAVRWILTEQKEFGAWLDQKGELFFTPYLETKWALILLSHLFPGEWSRTKELAQAKQVTPPQMDRLTYTELLDWLDGLWAPLNGRIVRTVLPLLKHDDPLIRQKAAAAIGQMACDTVVKDGLDEAVEPLIGLLTDDAKMVWRSAAWALRQLANNGIGVERIKAALSSDDPRVRRGATRVFLRYFYHLVDRKDIAERLCTLTQDDDPLVRVHALQSLWRWWYRTTDYALRRTIERAFLQLAAKEREPLVRLNIAQALHNILDENTVQFFNNWLRVVHLDEDKERAKQVRVEMVERPLARAVATTLRQCDDVGKETVLTAFGYFYLRGGVGNDYDFITFYDQQAAQELAEALLPLLDHPDTTLRLKATKAAVAARMAKDVRLVTKLMERLKDVDAGVRQAALQALRHPAFPADYRVFTPTVAQRSAQ</sequence>
<gene>
    <name evidence="1" type="ORF">HRbin17_01476</name>
</gene>